<dbReference type="EMBL" id="FNVU01000016">
    <property type="protein sequence ID" value="SEG85435.1"/>
    <property type="molecule type" value="Genomic_DNA"/>
</dbReference>
<accession>A0A1H6DLG9</accession>
<evidence type="ECO:0000313" key="2">
    <source>
        <dbReference type="EMBL" id="SEG85435.1"/>
    </source>
</evidence>
<feature type="transmembrane region" description="Helical" evidence="1">
    <location>
        <begin position="12"/>
        <end position="45"/>
    </location>
</feature>
<keyword evidence="1" id="KW-0812">Transmembrane</keyword>
<protein>
    <submittedName>
        <fullName evidence="2">Uncharacterized protein</fullName>
    </submittedName>
</protein>
<dbReference type="Proteomes" id="UP000236754">
    <property type="component" value="Unassembled WGS sequence"/>
</dbReference>
<organism evidence="2 3">
    <name type="scientific">Actinacidiphila yanglinensis</name>
    <dbReference type="NCBI Taxonomy" id="310779"/>
    <lineage>
        <taxon>Bacteria</taxon>
        <taxon>Bacillati</taxon>
        <taxon>Actinomycetota</taxon>
        <taxon>Actinomycetes</taxon>
        <taxon>Kitasatosporales</taxon>
        <taxon>Streptomycetaceae</taxon>
        <taxon>Actinacidiphila</taxon>
    </lineage>
</organism>
<dbReference type="AlphaFoldDB" id="A0A1H6DLG9"/>
<gene>
    <name evidence="2" type="ORF">SAMN05216223_11664</name>
</gene>
<dbReference type="RefSeq" id="WP_103889045.1">
    <property type="nucleotide sequence ID" value="NZ_FNVU01000016.1"/>
</dbReference>
<keyword evidence="1" id="KW-1133">Transmembrane helix</keyword>
<keyword evidence="3" id="KW-1185">Reference proteome</keyword>
<reference evidence="2 3" key="1">
    <citation type="submission" date="2016-10" db="EMBL/GenBank/DDBJ databases">
        <authorList>
            <person name="de Groot N.N."/>
        </authorList>
    </citation>
    <scope>NUCLEOTIDE SEQUENCE [LARGE SCALE GENOMIC DNA]</scope>
    <source>
        <strain evidence="2 3">CGMCC 4.2023</strain>
    </source>
</reference>
<name>A0A1H6DLG9_9ACTN</name>
<keyword evidence="1" id="KW-0472">Membrane</keyword>
<evidence type="ECO:0000256" key="1">
    <source>
        <dbReference type="SAM" id="Phobius"/>
    </source>
</evidence>
<sequence>MDLIGGGGIRIGGLLVAVPALAAVSLGPLDVLLLSVLTVGAVIWASADNNTLPAPCWKTFATT</sequence>
<evidence type="ECO:0000313" key="3">
    <source>
        <dbReference type="Proteomes" id="UP000236754"/>
    </source>
</evidence>
<proteinExistence type="predicted"/>